<dbReference type="GO" id="GO:0006508">
    <property type="term" value="P:proteolysis"/>
    <property type="evidence" value="ECO:0007669"/>
    <property type="project" value="UniProtKB-KW"/>
</dbReference>
<feature type="active site" evidence="5 6">
    <location>
        <position position="365"/>
    </location>
</feature>
<evidence type="ECO:0000256" key="7">
    <source>
        <dbReference type="SAM" id="MobiDB-lite"/>
    </source>
</evidence>
<proteinExistence type="inferred from homology"/>
<dbReference type="PROSITE" id="PS50203">
    <property type="entry name" value="CALPAIN_CAT"/>
    <property type="match status" value="1"/>
</dbReference>
<dbReference type="GeneID" id="85315887"/>
<gene>
    <name evidence="9" type="ORF">QBC33DRAFT_618044</name>
</gene>
<dbReference type="SMART" id="SM00230">
    <property type="entry name" value="CysPc"/>
    <property type="match status" value="1"/>
</dbReference>
<dbReference type="SUPFAM" id="SSF54001">
    <property type="entry name" value="Cysteine proteinases"/>
    <property type="match status" value="1"/>
</dbReference>
<keyword evidence="2 6" id="KW-0645">Protease</keyword>
<reference evidence="9" key="1">
    <citation type="submission" date="2023-06" db="EMBL/GenBank/DDBJ databases">
        <title>Genome-scale phylogeny and comparative genomics of the fungal order Sordariales.</title>
        <authorList>
            <consortium name="Lawrence Berkeley National Laboratory"/>
            <person name="Hensen N."/>
            <person name="Bonometti L."/>
            <person name="Westerberg I."/>
            <person name="Brannstrom I.O."/>
            <person name="Guillou S."/>
            <person name="Cros-Aarteil S."/>
            <person name="Calhoun S."/>
            <person name="Haridas S."/>
            <person name="Kuo A."/>
            <person name="Mondo S."/>
            <person name="Pangilinan J."/>
            <person name="Riley R."/>
            <person name="Labutti K."/>
            <person name="Andreopoulos B."/>
            <person name="Lipzen A."/>
            <person name="Chen C."/>
            <person name="Yanf M."/>
            <person name="Daum C."/>
            <person name="Ng V."/>
            <person name="Clum A."/>
            <person name="Steindorff A."/>
            <person name="Ohm R."/>
            <person name="Martin F."/>
            <person name="Silar P."/>
            <person name="Natvig D."/>
            <person name="Lalanne C."/>
            <person name="Gautier V."/>
            <person name="Ament-Velasquez S.L."/>
            <person name="Kruys A."/>
            <person name="Hutchinson M.I."/>
            <person name="Powell A.J."/>
            <person name="Barry K."/>
            <person name="Miller A.N."/>
            <person name="Grigoriev I.V."/>
            <person name="Debuchy R."/>
            <person name="Gladieux P."/>
            <person name="Thoren M.H."/>
            <person name="Johannesson H."/>
        </authorList>
    </citation>
    <scope>NUCLEOTIDE SEQUENCE</scope>
    <source>
        <strain evidence="9">8032-3</strain>
    </source>
</reference>
<evidence type="ECO:0000256" key="5">
    <source>
        <dbReference type="PIRSR" id="PIRSR622684-1"/>
    </source>
</evidence>
<dbReference type="SMART" id="SM00720">
    <property type="entry name" value="calpain_III"/>
    <property type="match status" value="1"/>
</dbReference>
<feature type="active site" evidence="5 6">
    <location>
        <position position="345"/>
    </location>
</feature>
<feature type="domain" description="Calpain catalytic" evidence="8">
    <location>
        <begin position="97"/>
        <end position="427"/>
    </location>
</feature>
<evidence type="ECO:0000313" key="10">
    <source>
        <dbReference type="Proteomes" id="UP001244011"/>
    </source>
</evidence>
<dbReference type="InterPro" id="IPR036213">
    <property type="entry name" value="Calpain_III_sf"/>
</dbReference>
<dbReference type="InterPro" id="IPR022684">
    <property type="entry name" value="Calpain_cysteine_protease"/>
</dbReference>
<evidence type="ECO:0000256" key="4">
    <source>
        <dbReference type="ARBA" id="ARBA00022807"/>
    </source>
</evidence>
<feature type="region of interest" description="Disordered" evidence="7">
    <location>
        <begin position="875"/>
        <end position="895"/>
    </location>
</feature>
<sequence>MDSKALEHEQKAAGASGEEALGHAIAAAELYMQAVQKAPTQADRTRLSRKCRTMIDLAEKLKSLSVNPEPRGPKSTRPLSTAEKTIILRSSKIHGQVFLPWDAPPGPSAFAKTGEEMYMDSFEYTFSPTQQVLFTGWKHPSELVASGEAADPEKSCDNLMTASADSDLVQDMLTDCSVVASLSAAMRHLCPNKDSLLASLMYPFDHKSFKPAISPNGKYVFRMHFNGCPRRVTIDDRLPSSSTSSRALFVVDQRNPRLIWPALMEKAYLKIRGGYDFPGSNSGTDLYVLTGWIPEQHFFQHEEIDLEQIWNMMRRAYDNGDVVVTLGTSYLSPEEEETLGLVSEHDYAVMHLAEEEGVRRMLVKNPWRNSVVWKGVGSSASMNVITSSPSLPSKSKAGPDDGNTGTFWMPFEDVVKNFDSLYLNWNPTLFTHRQDHHFTWEMPSKTVANALAHNPQYSVQSPTSGPVWILLSRHWQDGELDILRNGYRSDTGSSSGTGGAGSFNGSGGGSSTYPGIPTLASVSKTLGFMSLAIYATSPPGTRVSLPDRAALHRSIFVDSPNTLVRLEEPTPGTAYTVVVTQVDLPLPKYSFTLSFFSTAPLAVAPAAEPLAHTTELRGSWARRTAGGNTESPTYHINPQYAITVPASPPGGTRLSLLLTTDADDLPVHVALLHSGGGRRVAGPANRRRDVVASSPEYRRGAASAPSASAAASSRPVPPGTYTAVVSTFEPGSLARFALRVAADGPVGVRPVAPDAAGRLRTAAPPLPPLAASAPADAGDATATTTTTIASIRAQVTVGRLTRIAAVAQSRAPVPGPSPPPPPPGIIPSTGVITDTASAAPCAIRLALELGTGPHRAILAVTGEGEFLDAAAGAGGGGAGGAGGGGGGGGGPGLRTAEVDVDPGMVATRGGLWLVVERIAAGAGAAAGAAAVGPRVEVLSDAPVRLGGWESVDG</sequence>
<dbReference type="Gene3D" id="2.60.120.380">
    <property type="match status" value="1"/>
</dbReference>
<feature type="active site" evidence="5 6">
    <location>
        <position position="176"/>
    </location>
</feature>
<dbReference type="InterPro" id="IPR022683">
    <property type="entry name" value="Calpain_III"/>
</dbReference>
<dbReference type="GO" id="GO:0004198">
    <property type="term" value="F:calcium-dependent cysteine-type endopeptidase activity"/>
    <property type="evidence" value="ECO:0007669"/>
    <property type="project" value="InterPro"/>
</dbReference>
<dbReference type="PANTHER" id="PTHR46143">
    <property type="entry name" value="CALPAIN-7"/>
    <property type="match status" value="1"/>
</dbReference>
<dbReference type="InterPro" id="IPR038765">
    <property type="entry name" value="Papain-like_cys_pep_sf"/>
</dbReference>
<dbReference type="InterPro" id="IPR051297">
    <property type="entry name" value="PalB/RIM13"/>
</dbReference>
<feature type="region of interest" description="Disordered" evidence="7">
    <location>
        <begin position="62"/>
        <end position="82"/>
    </location>
</feature>
<dbReference type="PRINTS" id="PR00704">
    <property type="entry name" value="CALPAIN"/>
</dbReference>
<protein>
    <submittedName>
        <fullName evidence="9">Cysteine proteinase</fullName>
    </submittedName>
</protein>
<keyword evidence="10" id="KW-1185">Reference proteome</keyword>
<organism evidence="9 10">
    <name type="scientific">Phialemonium atrogriseum</name>
    <dbReference type="NCBI Taxonomy" id="1093897"/>
    <lineage>
        <taxon>Eukaryota</taxon>
        <taxon>Fungi</taxon>
        <taxon>Dikarya</taxon>
        <taxon>Ascomycota</taxon>
        <taxon>Pezizomycotina</taxon>
        <taxon>Sordariomycetes</taxon>
        <taxon>Sordariomycetidae</taxon>
        <taxon>Cephalothecales</taxon>
        <taxon>Cephalothecaceae</taxon>
        <taxon>Phialemonium</taxon>
    </lineage>
</organism>
<comment type="similarity">
    <text evidence="1">Belongs to the peptidase C2 family. PalB/RIM13 subfamily.</text>
</comment>
<feature type="compositionally biased region" description="Gly residues" evidence="7">
    <location>
        <begin position="875"/>
        <end position="892"/>
    </location>
</feature>
<accession>A0AAJ0C2Y6</accession>
<dbReference type="InterPro" id="IPR001300">
    <property type="entry name" value="Peptidase_C2_calpain_cat"/>
</dbReference>
<comment type="caution">
    <text evidence="9">The sequence shown here is derived from an EMBL/GenBank/DDBJ whole genome shotgun (WGS) entry which is preliminary data.</text>
</comment>
<dbReference type="Pfam" id="PF25435">
    <property type="entry name" value="PalB_C"/>
    <property type="match status" value="2"/>
</dbReference>
<dbReference type="PANTHER" id="PTHR46143:SF1">
    <property type="entry name" value="CALPAIN-7"/>
    <property type="match status" value="1"/>
</dbReference>
<feature type="compositionally biased region" description="Low complexity" evidence="7">
    <location>
        <begin position="701"/>
        <end position="713"/>
    </location>
</feature>
<evidence type="ECO:0000256" key="2">
    <source>
        <dbReference type="ARBA" id="ARBA00022670"/>
    </source>
</evidence>
<dbReference type="Proteomes" id="UP001244011">
    <property type="component" value="Unassembled WGS sequence"/>
</dbReference>
<dbReference type="Pfam" id="PF00648">
    <property type="entry name" value="Peptidase_C2"/>
    <property type="match status" value="1"/>
</dbReference>
<keyword evidence="4 6" id="KW-0788">Thiol protease</keyword>
<evidence type="ECO:0000256" key="3">
    <source>
        <dbReference type="ARBA" id="ARBA00022801"/>
    </source>
</evidence>
<dbReference type="Gene3D" id="3.90.70.10">
    <property type="entry name" value="Cysteine proteinases"/>
    <property type="match status" value="1"/>
</dbReference>
<keyword evidence="3 6" id="KW-0378">Hydrolase</keyword>
<feature type="region of interest" description="Disordered" evidence="7">
    <location>
        <begin position="676"/>
        <end position="716"/>
    </location>
</feature>
<evidence type="ECO:0000313" key="9">
    <source>
        <dbReference type="EMBL" id="KAK1769193.1"/>
    </source>
</evidence>
<name>A0AAJ0C2Y6_9PEZI</name>
<dbReference type="RefSeq" id="XP_060285406.1">
    <property type="nucleotide sequence ID" value="XM_060432700.1"/>
</dbReference>
<dbReference type="CDD" id="cd00044">
    <property type="entry name" value="CysPc"/>
    <property type="match status" value="1"/>
</dbReference>
<evidence type="ECO:0000259" key="8">
    <source>
        <dbReference type="PROSITE" id="PS50203"/>
    </source>
</evidence>
<evidence type="ECO:0000256" key="1">
    <source>
        <dbReference type="ARBA" id="ARBA00010193"/>
    </source>
</evidence>
<dbReference type="AlphaFoldDB" id="A0AAJ0C2Y6"/>
<evidence type="ECO:0000256" key="6">
    <source>
        <dbReference type="PROSITE-ProRule" id="PRU00239"/>
    </source>
</evidence>
<dbReference type="EMBL" id="MU839003">
    <property type="protein sequence ID" value="KAK1769193.1"/>
    <property type="molecule type" value="Genomic_DNA"/>
</dbReference>
<dbReference type="SUPFAM" id="SSF49758">
    <property type="entry name" value="Calpain large subunit, middle domain (domain III)"/>
    <property type="match status" value="2"/>
</dbReference>